<comment type="caution">
    <text evidence="7">The sequence shown here is derived from an EMBL/GenBank/DDBJ whole genome shotgun (WGS) entry which is preliminary data.</text>
</comment>
<feature type="transmembrane region" description="Helical" evidence="5">
    <location>
        <begin position="34"/>
        <end position="58"/>
    </location>
</feature>
<sequence length="353" mass="36568">MEYDDFRYPRVGRSRFDADGSDGGGGVVVARRTALFFALSSLFFGGTFVAAKAGLAYFPPLLFVALRFDIAAVVMLAYVGLTTSRSELFPRTRGDIGAILATGVLAIGLTNALLFVGQQYVTSAVASIMYSLNPIMTPIFAALLLSDERLSPRGAAGMGLGLLGVGLVVSPDPANLLGGAVGKGILFVGAIAAALGAVLIRRADSDLSSTVRVAWGLPFAAALCHLLAWSGGESAAAITWTTEAVLALGYVSIFAGVLAYIAYFGLIDAAGAIRANLIFYVVPVVSTLGGWALLGETIDALAVAGFLTIFAGFAVLGSKSIDIRSLSPGVVTDVSLPDEESPVREEPRGYRSD</sequence>
<evidence type="ECO:0000313" key="8">
    <source>
        <dbReference type="Proteomes" id="UP000011618"/>
    </source>
</evidence>
<keyword evidence="2 5" id="KW-0812">Transmembrane</keyword>
<evidence type="ECO:0000256" key="2">
    <source>
        <dbReference type="ARBA" id="ARBA00022692"/>
    </source>
</evidence>
<feature type="transmembrane region" description="Helical" evidence="5">
    <location>
        <begin position="244"/>
        <end position="265"/>
    </location>
</feature>
<feature type="transmembrane region" description="Helical" evidence="5">
    <location>
        <begin position="212"/>
        <end position="232"/>
    </location>
</feature>
<dbReference type="Pfam" id="PF00892">
    <property type="entry name" value="EamA"/>
    <property type="match status" value="2"/>
</dbReference>
<protein>
    <recommendedName>
        <fullName evidence="6">EamA domain-containing protein</fullName>
    </recommendedName>
</protein>
<dbReference type="Proteomes" id="UP000011618">
    <property type="component" value="Unassembled WGS sequence"/>
</dbReference>
<feature type="transmembrane region" description="Helical" evidence="5">
    <location>
        <begin position="128"/>
        <end position="146"/>
    </location>
</feature>
<dbReference type="AlphaFoldDB" id="L9YRQ7"/>
<feature type="transmembrane region" description="Helical" evidence="5">
    <location>
        <begin position="64"/>
        <end position="84"/>
    </location>
</feature>
<reference evidence="7 8" key="1">
    <citation type="journal article" date="2014" name="PLoS Genet.">
        <title>Phylogenetically driven sequencing of extremely halophilic archaea reveals strategies for static and dynamic osmo-response.</title>
        <authorList>
            <person name="Becker E.A."/>
            <person name="Seitzer P.M."/>
            <person name="Tritt A."/>
            <person name="Larsen D."/>
            <person name="Krusor M."/>
            <person name="Yao A.I."/>
            <person name="Wu D."/>
            <person name="Madern D."/>
            <person name="Eisen J.A."/>
            <person name="Darling A.E."/>
            <person name="Facciotti M.T."/>
        </authorList>
    </citation>
    <scope>NUCLEOTIDE SEQUENCE [LARGE SCALE GENOMIC DNA]</scope>
    <source>
        <strain evidence="7 8">DSM 3751</strain>
    </source>
</reference>
<dbReference type="InterPro" id="IPR037185">
    <property type="entry name" value="EmrE-like"/>
</dbReference>
<organism evidence="7 8">
    <name type="scientific">Natrinema pallidum DSM 3751</name>
    <dbReference type="NCBI Taxonomy" id="1227495"/>
    <lineage>
        <taxon>Archaea</taxon>
        <taxon>Methanobacteriati</taxon>
        <taxon>Methanobacteriota</taxon>
        <taxon>Stenosarchaea group</taxon>
        <taxon>Halobacteria</taxon>
        <taxon>Halobacteriales</taxon>
        <taxon>Natrialbaceae</taxon>
        <taxon>Natrinema</taxon>
    </lineage>
</organism>
<name>L9YRQ7_9EURY</name>
<keyword evidence="3 5" id="KW-1133">Transmembrane helix</keyword>
<feature type="transmembrane region" description="Helical" evidence="5">
    <location>
        <begin position="96"/>
        <end position="116"/>
    </location>
</feature>
<evidence type="ECO:0000313" key="7">
    <source>
        <dbReference type="EMBL" id="ELY76814.1"/>
    </source>
</evidence>
<evidence type="ECO:0000256" key="5">
    <source>
        <dbReference type="SAM" id="Phobius"/>
    </source>
</evidence>
<feature type="domain" description="EamA" evidence="6">
    <location>
        <begin position="34"/>
        <end position="169"/>
    </location>
</feature>
<evidence type="ECO:0000256" key="4">
    <source>
        <dbReference type="ARBA" id="ARBA00023136"/>
    </source>
</evidence>
<dbReference type="eggNOG" id="arCOG00271">
    <property type="taxonomic scope" value="Archaea"/>
</dbReference>
<accession>L9YRQ7</accession>
<comment type="subcellular location">
    <subcellularLocation>
        <location evidence="1">Membrane</location>
        <topology evidence="1">Multi-pass membrane protein</topology>
    </subcellularLocation>
</comment>
<dbReference type="EMBL" id="AOII01000066">
    <property type="protein sequence ID" value="ELY76814.1"/>
    <property type="molecule type" value="Genomic_DNA"/>
</dbReference>
<dbReference type="InterPro" id="IPR000620">
    <property type="entry name" value="EamA_dom"/>
</dbReference>
<dbReference type="InterPro" id="IPR050638">
    <property type="entry name" value="AA-Vitamin_Transporters"/>
</dbReference>
<dbReference type="PANTHER" id="PTHR32322:SF2">
    <property type="entry name" value="EAMA DOMAIN-CONTAINING PROTEIN"/>
    <property type="match status" value="1"/>
</dbReference>
<feature type="transmembrane region" description="Helical" evidence="5">
    <location>
        <begin position="176"/>
        <end position="200"/>
    </location>
</feature>
<dbReference type="GO" id="GO:0016020">
    <property type="term" value="C:membrane"/>
    <property type="evidence" value="ECO:0007669"/>
    <property type="project" value="UniProtKB-SubCell"/>
</dbReference>
<evidence type="ECO:0000256" key="1">
    <source>
        <dbReference type="ARBA" id="ARBA00004141"/>
    </source>
</evidence>
<evidence type="ECO:0000259" key="6">
    <source>
        <dbReference type="Pfam" id="PF00892"/>
    </source>
</evidence>
<feature type="transmembrane region" description="Helical" evidence="5">
    <location>
        <begin position="277"/>
        <end position="294"/>
    </location>
</feature>
<keyword evidence="4 5" id="KW-0472">Membrane</keyword>
<dbReference type="PANTHER" id="PTHR32322">
    <property type="entry name" value="INNER MEMBRANE TRANSPORTER"/>
    <property type="match status" value="1"/>
</dbReference>
<evidence type="ECO:0000256" key="3">
    <source>
        <dbReference type="ARBA" id="ARBA00022989"/>
    </source>
</evidence>
<dbReference type="SUPFAM" id="SSF103481">
    <property type="entry name" value="Multidrug resistance efflux transporter EmrE"/>
    <property type="match status" value="2"/>
</dbReference>
<dbReference type="PATRIC" id="fig|1227495.3.peg.1989"/>
<feature type="transmembrane region" description="Helical" evidence="5">
    <location>
        <begin position="153"/>
        <end position="170"/>
    </location>
</feature>
<feature type="domain" description="EamA" evidence="6">
    <location>
        <begin position="186"/>
        <end position="316"/>
    </location>
</feature>
<feature type="transmembrane region" description="Helical" evidence="5">
    <location>
        <begin position="300"/>
        <end position="317"/>
    </location>
</feature>
<proteinExistence type="predicted"/>
<gene>
    <name evidence="7" type="ORF">C487_09947</name>
</gene>